<dbReference type="EMBL" id="QJKJ01009130">
    <property type="protein sequence ID" value="RDX77615.1"/>
    <property type="molecule type" value="Genomic_DNA"/>
</dbReference>
<comment type="caution">
    <text evidence="1">The sequence shown here is derived from an EMBL/GenBank/DDBJ whole genome shotgun (WGS) entry which is preliminary data.</text>
</comment>
<sequence>MVSPEQVAMIEDQPLEPTEWIYPMARELDNWTTEALPDLIDSLAFTLDATSESSRHDEGENSEEEALIELERLLEQEGPRLQSRTEELDTINLGEGEETKDIRKLVALLREYLDIFACSYRDMPGLDTTIVEHKLPFLPNTVLIQQQLRRMKPEVALKIKEEVEKQWNAGFLAMAEYPQ</sequence>
<evidence type="ECO:0000313" key="1">
    <source>
        <dbReference type="EMBL" id="RDX77615.1"/>
    </source>
</evidence>
<dbReference type="OrthoDB" id="1741399at2759"/>
<gene>
    <name evidence="1" type="ORF">CR513_42234</name>
</gene>
<accession>A0A371FH34</accession>
<keyword evidence="2" id="KW-1185">Reference proteome</keyword>
<proteinExistence type="predicted"/>
<feature type="non-terminal residue" evidence="1">
    <location>
        <position position="1"/>
    </location>
</feature>
<evidence type="ECO:0000313" key="2">
    <source>
        <dbReference type="Proteomes" id="UP000257109"/>
    </source>
</evidence>
<dbReference type="AlphaFoldDB" id="A0A371FH34"/>
<protein>
    <submittedName>
        <fullName evidence="1">Uncharacterized protein</fullName>
    </submittedName>
</protein>
<name>A0A371FH34_MUCPR</name>
<dbReference type="Proteomes" id="UP000257109">
    <property type="component" value="Unassembled WGS sequence"/>
</dbReference>
<reference evidence="1" key="1">
    <citation type="submission" date="2018-05" db="EMBL/GenBank/DDBJ databases">
        <title>Draft genome of Mucuna pruriens seed.</title>
        <authorList>
            <person name="Nnadi N.E."/>
            <person name="Vos R."/>
            <person name="Hasami M.H."/>
            <person name="Devisetty U.K."/>
            <person name="Aguiy J.C."/>
        </authorList>
    </citation>
    <scope>NUCLEOTIDE SEQUENCE [LARGE SCALE GENOMIC DNA]</scope>
    <source>
        <strain evidence="1">JCA_2017</strain>
    </source>
</reference>
<organism evidence="1 2">
    <name type="scientific">Mucuna pruriens</name>
    <name type="common">Velvet bean</name>
    <name type="synonym">Dolichos pruriens</name>
    <dbReference type="NCBI Taxonomy" id="157652"/>
    <lineage>
        <taxon>Eukaryota</taxon>
        <taxon>Viridiplantae</taxon>
        <taxon>Streptophyta</taxon>
        <taxon>Embryophyta</taxon>
        <taxon>Tracheophyta</taxon>
        <taxon>Spermatophyta</taxon>
        <taxon>Magnoliopsida</taxon>
        <taxon>eudicotyledons</taxon>
        <taxon>Gunneridae</taxon>
        <taxon>Pentapetalae</taxon>
        <taxon>rosids</taxon>
        <taxon>fabids</taxon>
        <taxon>Fabales</taxon>
        <taxon>Fabaceae</taxon>
        <taxon>Papilionoideae</taxon>
        <taxon>50 kb inversion clade</taxon>
        <taxon>NPAAA clade</taxon>
        <taxon>indigoferoid/millettioid clade</taxon>
        <taxon>Phaseoleae</taxon>
        <taxon>Mucuna</taxon>
    </lineage>
</organism>